<evidence type="ECO:0000256" key="9">
    <source>
        <dbReference type="RuleBase" id="RU363032"/>
    </source>
</evidence>
<dbReference type="PROSITE" id="PS50928">
    <property type="entry name" value="ABC_TM1"/>
    <property type="match status" value="1"/>
</dbReference>
<sequence>MVKIFDEKYLVQSYLVLLKYVHITLSIAVLSMIMAVLLGVILAVIRMYKFKVLHRVSEIYISFFRGTPILIQLFLFYYGMPQIIPTFKEIPAYMAVVIALSMNGSAYMAEIIRGAIMSIDKGQMEASLSLGMTEFQAMKRIILPQATRIAIPSLGNSFIDLLKSSSLAFTVGVAEILSKAQMNAASSYRFFENYLAVALIYWLIVEIFNFIQKILERKIGKAY</sequence>
<evidence type="ECO:0000256" key="3">
    <source>
        <dbReference type="ARBA" id="ARBA00022448"/>
    </source>
</evidence>
<dbReference type="PANTHER" id="PTHR30614:SF0">
    <property type="entry name" value="L-CYSTINE TRANSPORT SYSTEM PERMEASE PROTEIN TCYL"/>
    <property type="match status" value="1"/>
</dbReference>
<dbReference type="AlphaFoldDB" id="A0A1S9IBM3"/>
<keyword evidence="8 9" id="KW-0472">Membrane</keyword>
<accession>A0A1S9IBM3</accession>
<dbReference type="FunFam" id="1.10.3720.10:FF:000009">
    <property type="entry name" value="Amino acid ABC transporter permease"/>
    <property type="match status" value="1"/>
</dbReference>
<dbReference type="Pfam" id="PF00528">
    <property type="entry name" value="BPD_transp_1"/>
    <property type="match status" value="1"/>
</dbReference>
<keyword evidence="4" id="KW-1003">Cell membrane</keyword>
<evidence type="ECO:0000256" key="2">
    <source>
        <dbReference type="ARBA" id="ARBA00009306"/>
    </source>
</evidence>
<dbReference type="NCBIfam" id="TIGR01726">
    <property type="entry name" value="HEQRo_perm_3TM"/>
    <property type="match status" value="1"/>
</dbReference>
<gene>
    <name evidence="11" type="ORF">BS637_10480</name>
    <name evidence="12" type="ORF">BS638_05505</name>
</gene>
<dbReference type="InterPro" id="IPR010065">
    <property type="entry name" value="AA_ABC_transptr_permease_3TM"/>
</dbReference>
<dbReference type="STRING" id="1962263.BS637_10480"/>
<evidence type="ECO:0000256" key="5">
    <source>
        <dbReference type="ARBA" id="ARBA00022692"/>
    </source>
</evidence>
<dbReference type="Gene3D" id="1.10.3720.10">
    <property type="entry name" value="MetI-like"/>
    <property type="match status" value="1"/>
</dbReference>
<reference evidence="11 13" key="2">
    <citation type="submission" date="2016-12" db="EMBL/GenBank/DDBJ databases">
        <title>Clostridium tepidum sp. nov., a close relative of Clostridium sporogenes and Clostridium botulinum Group I.</title>
        <authorList>
            <person name="Dobritsa A.P."/>
            <person name="Kutumbaka K."/>
            <person name="Werner K."/>
            <person name="Samadpour M."/>
        </authorList>
    </citation>
    <scope>NUCLEOTIDE SEQUENCE [LARGE SCALE GENOMIC DNA]</scope>
    <source>
        <strain evidence="11 13">PE</strain>
    </source>
</reference>
<evidence type="ECO:0000256" key="6">
    <source>
        <dbReference type="ARBA" id="ARBA00022970"/>
    </source>
</evidence>
<comment type="subcellular location">
    <subcellularLocation>
        <location evidence="1 9">Cell membrane</location>
        <topology evidence="1 9">Multi-pass membrane protein</topology>
    </subcellularLocation>
</comment>
<evidence type="ECO:0000256" key="8">
    <source>
        <dbReference type="ARBA" id="ARBA00023136"/>
    </source>
</evidence>
<dbReference type="SUPFAM" id="SSF161098">
    <property type="entry name" value="MetI-like"/>
    <property type="match status" value="1"/>
</dbReference>
<keyword evidence="6" id="KW-0029">Amino-acid transport</keyword>
<evidence type="ECO:0000313" key="12">
    <source>
        <dbReference type="EMBL" id="OOO67653.1"/>
    </source>
</evidence>
<keyword evidence="3 9" id="KW-0813">Transport</keyword>
<feature type="transmembrane region" description="Helical" evidence="9">
    <location>
        <begin position="57"/>
        <end position="78"/>
    </location>
</feature>
<evidence type="ECO:0000256" key="1">
    <source>
        <dbReference type="ARBA" id="ARBA00004651"/>
    </source>
</evidence>
<dbReference type="InterPro" id="IPR000515">
    <property type="entry name" value="MetI-like"/>
</dbReference>
<name>A0A1S9IBM3_9CLOT</name>
<comment type="similarity">
    <text evidence="2 9">Belongs to the binding-protein-dependent transport system permease family.</text>
</comment>
<organism evidence="12 14">
    <name type="scientific">Clostridium tepidum</name>
    <dbReference type="NCBI Taxonomy" id="1962263"/>
    <lineage>
        <taxon>Bacteria</taxon>
        <taxon>Bacillati</taxon>
        <taxon>Bacillota</taxon>
        <taxon>Clostridia</taxon>
        <taxon>Eubacteriales</taxon>
        <taxon>Clostridiaceae</taxon>
        <taxon>Clostridium</taxon>
    </lineage>
</organism>
<dbReference type="Proteomes" id="UP000190206">
    <property type="component" value="Unassembled WGS sequence"/>
</dbReference>
<proteinExistence type="inferred from homology"/>
<evidence type="ECO:0000313" key="11">
    <source>
        <dbReference type="EMBL" id="OOO61691.1"/>
    </source>
</evidence>
<dbReference type="GO" id="GO:0043190">
    <property type="term" value="C:ATP-binding cassette (ABC) transporter complex"/>
    <property type="evidence" value="ECO:0007669"/>
    <property type="project" value="InterPro"/>
</dbReference>
<feature type="transmembrane region" description="Helical" evidence="9">
    <location>
        <begin position="194"/>
        <end position="211"/>
    </location>
</feature>
<keyword evidence="5 9" id="KW-0812">Transmembrane</keyword>
<dbReference type="PANTHER" id="PTHR30614">
    <property type="entry name" value="MEMBRANE COMPONENT OF AMINO ACID ABC TRANSPORTER"/>
    <property type="match status" value="1"/>
</dbReference>
<keyword evidence="13" id="KW-1185">Reference proteome</keyword>
<dbReference type="CDD" id="cd06261">
    <property type="entry name" value="TM_PBP2"/>
    <property type="match status" value="1"/>
</dbReference>
<comment type="caution">
    <text evidence="12">The sequence shown here is derived from an EMBL/GenBank/DDBJ whole genome shotgun (WGS) entry which is preliminary data.</text>
</comment>
<evidence type="ECO:0000313" key="14">
    <source>
        <dbReference type="Proteomes" id="UP000190256"/>
    </source>
</evidence>
<feature type="transmembrane region" description="Helical" evidence="9">
    <location>
        <begin position="20"/>
        <end position="45"/>
    </location>
</feature>
<evidence type="ECO:0000259" key="10">
    <source>
        <dbReference type="PROSITE" id="PS50928"/>
    </source>
</evidence>
<keyword evidence="7 9" id="KW-1133">Transmembrane helix</keyword>
<evidence type="ECO:0000313" key="13">
    <source>
        <dbReference type="Proteomes" id="UP000190206"/>
    </source>
</evidence>
<dbReference type="EMBL" id="MRAD01000010">
    <property type="protein sequence ID" value="OOO61691.1"/>
    <property type="molecule type" value="Genomic_DNA"/>
</dbReference>
<dbReference type="EMBL" id="MRAE01000009">
    <property type="protein sequence ID" value="OOO67653.1"/>
    <property type="molecule type" value="Genomic_DNA"/>
</dbReference>
<feature type="transmembrane region" description="Helical" evidence="9">
    <location>
        <begin position="90"/>
        <end position="109"/>
    </location>
</feature>
<evidence type="ECO:0000256" key="4">
    <source>
        <dbReference type="ARBA" id="ARBA00022475"/>
    </source>
</evidence>
<dbReference type="GO" id="GO:0015184">
    <property type="term" value="F:L-cystine transmembrane transporter activity"/>
    <property type="evidence" value="ECO:0007669"/>
    <property type="project" value="TreeGrafter"/>
</dbReference>
<dbReference type="InterPro" id="IPR035906">
    <property type="entry name" value="MetI-like_sf"/>
</dbReference>
<dbReference type="InterPro" id="IPR043429">
    <property type="entry name" value="ArtM/GltK/GlnP/TcyL/YhdX-like"/>
</dbReference>
<evidence type="ECO:0000256" key="7">
    <source>
        <dbReference type="ARBA" id="ARBA00022989"/>
    </source>
</evidence>
<feature type="domain" description="ABC transmembrane type-1" evidence="10">
    <location>
        <begin position="21"/>
        <end position="212"/>
    </location>
</feature>
<protein>
    <submittedName>
        <fullName evidence="12">ABC transporter permease</fullName>
    </submittedName>
</protein>
<reference evidence="12 14" key="1">
    <citation type="submission" date="2016-12" db="EMBL/GenBank/DDBJ databases">
        <title>Clostridium tepidum sp. nov., a close relative of Clostridium sporogenes and Clostridium botulinum Group I.</title>
        <authorList>
            <person name="Dobritsa A.P."/>
            <person name="Kutumbaka K.K."/>
            <person name="Werner K."/>
            <person name="Wiedmann M."/>
            <person name="Asmus A."/>
            <person name="Samadpour M."/>
        </authorList>
    </citation>
    <scope>NUCLEOTIDE SEQUENCE [LARGE SCALE GENOMIC DNA]</scope>
    <source>
        <strain evidence="12 14">IEH 97212</strain>
    </source>
</reference>
<dbReference type="Proteomes" id="UP000190256">
    <property type="component" value="Unassembled WGS sequence"/>
</dbReference>